<evidence type="ECO:0000256" key="7">
    <source>
        <dbReference type="RuleBase" id="RU363032"/>
    </source>
</evidence>
<feature type="transmembrane region" description="Helical" evidence="7">
    <location>
        <begin position="9"/>
        <end position="29"/>
    </location>
</feature>
<feature type="domain" description="ABC transmembrane type-1" evidence="8">
    <location>
        <begin position="69"/>
        <end position="260"/>
    </location>
</feature>
<dbReference type="InterPro" id="IPR050901">
    <property type="entry name" value="BP-dep_ABC_trans_perm"/>
</dbReference>
<feature type="transmembrane region" description="Helical" evidence="7">
    <location>
        <begin position="137"/>
        <end position="157"/>
    </location>
</feature>
<dbReference type="Proteomes" id="UP001163687">
    <property type="component" value="Chromosome"/>
</dbReference>
<name>A0AA35G9E2_9FIRM</name>
<evidence type="ECO:0000313" key="9">
    <source>
        <dbReference type="EMBL" id="BDG60199.1"/>
    </source>
</evidence>
<feature type="transmembrane region" description="Helical" evidence="7">
    <location>
        <begin position="236"/>
        <end position="260"/>
    </location>
</feature>
<dbReference type="InterPro" id="IPR035906">
    <property type="entry name" value="MetI-like_sf"/>
</dbReference>
<dbReference type="KEGG" id="cmic:caldi_12890"/>
<evidence type="ECO:0000256" key="4">
    <source>
        <dbReference type="ARBA" id="ARBA00022692"/>
    </source>
</evidence>
<reference evidence="9" key="1">
    <citation type="submission" date="2022-03" db="EMBL/GenBank/DDBJ databases">
        <title>Complete genome sequence of Caldinitratiruptor microaerophilus.</title>
        <authorList>
            <person name="Mukaiyama R."/>
            <person name="Nishiyama T."/>
            <person name="Ueda K."/>
        </authorList>
    </citation>
    <scope>NUCLEOTIDE SEQUENCE</scope>
    <source>
        <strain evidence="9">JCM 16183</strain>
    </source>
</reference>
<dbReference type="Pfam" id="PF00528">
    <property type="entry name" value="BPD_transp_1"/>
    <property type="match status" value="1"/>
</dbReference>
<dbReference type="RefSeq" id="WP_264844262.1">
    <property type="nucleotide sequence ID" value="NZ_AP025628.1"/>
</dbReference>
<accession>A0AA35G9E2</accession>
<feature type="transmembrane region" description="Helical" evidence="7">
    <location>
        <begin position="104"/>
        <end position="125"/>
    </location>
</feature>
<dbReference type="GO" id="GO:0005886">
    <property type="term" value="C:plasma membrane"/>
    <property type="evidence" value="ECO:0007669"/>
    <property type="project" value="UniProtKB-SubCell"/>
</dbReference>
<dbReference type="GO" id="GO:0055085">
    <property type="term" value="P:transmembrane transport"/>
    <property type="evidence" value="ECO:0007669"/>
    <property type="project" value="InterPro"/>
</dbReference>
<dbReference type="AlphaFoldDB" id="A0AA35G9E2"/>
<organism evidence="9 10">
    <name type="scientific">Caldinitratiruptor microaerophilus</name>
    <dbReference type="NCBI Taxonomy" id="671077"/>
    <lineage>
        <taxon>Bacteria</taxon>
        <taxon>Bacillati</taxon>
        <taxon>Bacillota</taxon>
        <taxon>Clostridia</taxon>
        <taxon>Eubacteriales</taxon>
        <taxon>Symbiobacteriaceae</taxon>
        <taxon>Caldinitratiruptor</taxon>
    </lineage>
</organism>
<dbReference type="SUPFAM" id="SSF161098">
    <property type="entry name" value="MetI-like"/>
    <property type="match status" value="1"/>
</dbReference>
<keyword evidence="3" id="KW-1003">Cell membrane</keyword>
<keyword evidence="4 7" id="KW-0812">Transmembrane</keyword>
<proteinExistence type="inferred from homology"/>
<dbReference type="PANTHER" id="PTHR32243">
    <property type="entry name" value="MALTOSE TRANSPORT SYSTEM PERMEASE-RELATED"/>
    <property type="match status" value="1"/>
</dbReference>
<comment type="similarity">
    <text evidence="7">Belongs to the binding-protein-dependent transport system permease family.</text>
</comment>
<protein>
    <recommendedName>
        <fullName evidence="8">ABC transmembrane type-1 domain-containing protein</fullName>
    </recommendedName>
</protein>
<dbReference type="PROSITE" id="PS50928">
    <property type="entry name" value="ABC_TM1"/>
    <property type="match status" value="1"/>
</dbReference>
<keyword evidence="6 7" id="KW-0472">Membrane</keyword>
<feature type="transmembrane region" description="Helical" evidence="7">
    <location>
        <begin position="73"/>
        <end position="95"/>
    </location>
</feature>
<dbReference type="InterPro" id="IPR000515">
    <property type="entry name" value="MetI-like"/>
</dbReference>
<comment type="subcellular location">
    <subcellularLocation>
        <location evidence="1 7">Cell membrane</location>
        <topology evidence="1 7">Multi-pass membrane protein</topology>
    </subcellularLocation>
</comment>
<evidence type="ECO:0000256" key="6">
    <source>
        <dbReference type="ARBA" id="ARBA00023136"/>
    </source>
</evidence>
<evidence type="ECO:0000256" key="5">
    <source>
        <dbReference type="ARBA" id="ARBA00022989"/>
    </source>
</evidence>
<evidence type="ECO:0000259" key="8">
    <source>
        <dbReference type="PROSITE" id="PS50928"/>
    </source>
</evidence>
<evidence type="ECO:0000256" key="3">
    <source>
        <dbReference type="ARBA" id="ARBA00022475"/>
    </source>
</evidence>
<gene>
    <name evidence="9" type="ORF">caldi_12890</name>
</gene>
<evidence type="ECO:0000256" key="2">
    <source>
        <dbReference type="ARBA" id="ARBA00022448"/>
    </source>
</evidence>
<evidence type="ECO:0000256" key="1">
    <source>
        <dbReference type="ARBA" id="ARBA00004651"/>
    </source>
</evidence>
<dbReference type="EMBL" id="AP025628">
    <property type="protein sequence ID" value="BDG60199.1"/>
    <property type="molecule type" value="Genomic_DNA"/>
</dbReference>
<keyword evidence="10" id="KW-1185">Reference proteome</keyword>
<keyword evidence="5 7" id="KW-1133">Transmembrane helix</keyword>
<dbReference type="Gene3D" id="1.10.3720.10">
    <property type="entry name" value="MetI-like"/>
    <property type="match status" value="1"/>
</dbReference>
<dbReference type="PANTHER" id="PTHR32243:SF18">
    <property type="entry name" value="INNER MEMBRANE ABC TRANSPORTER PERMEASE PROTEIN YCJP"/>
    <property type="match status" value="1"/>
</dbReference>
<evidence type="ECO:0000313" key="10">
    <source>
        <dbReference type="Proteomes" id="UP001163687"/>
    </source>
</evidence>
<dbReference type="CDD" id="cd06261">
    <property type="entry name" value="TM_PBP2"/>
    <property type="match status" value="1"/>
</dbReference>
<sequence length="275" mass="30173">MAGQRGRWLAYVSLAALVLVVGFPIYWMVVTSFKTRAQIGNLNAMFWPEPFVLDNYVNLVRNFPFLTWFKNSFIVALTSTLIATAVGTVGAYALARLRFLGRHFVAFSVLVAYLVPPTILFIPLYRVIKDLGLSNSLAGLIAAYPSFTVPLSTWLLVGFFRSIPAELEEAALIDGATRWQALTRVVLPLSKPGLVAAALFAFTNSWNEFLYALVFISDTRTHPLTVGLTNLILGDVYLWGELMAAAVLGTIPVVVLYIYLQKYVVAGLTAGAVKG</sequence>
<keyword evidence="2 7" id="KW-0813">Transport</keyword>